<dbReference type="InterPro" id="IPR043146">
    <property type="entry name" value="Penicillin_amidase_N_B-knob"/>
</dbReference>
<evidence type="ECO:0000256" key="3">
    <source>
        <dbReference type="ARBA" id="ARBA00023145"/>
    </source>
</evidence>
<dbReference type="SUPFAM" id="SSF56235">
    <property type="entry name" value="N-terminal nucleophile aminohydrolases (Ntn hydrolases)"/>
    <property type="match status" value="1"/>
</dbReference>
<feature type="binding site" evidence="5">
    <location>
        <position position="155"/>
    </location>
    <ligand>
        <name>Ca(2+)</name>
        <dbReference type="ChEBI" id="CHEBI:29108"/>
    </ligand>
</feature>
<keyword evidence="5" id="KW-0106">Calcium</keyword>
<feature type="binding site" evidence="5">
    <location>
        <position position="318"/>
    </location>
    <ligand>
        <name>Ca(2+)</name>
        <dbReference type="ChEBI" id="CHEBI:29108"/>
    </ligand>
</feature>
<proteinExistence type="inferred from homology"/>
<dbReference type="Pfam" id="PF01804">
    <property type="entry name" value="Penicil_amidase"/>
    <property type="match status" value="1"/>
</dbReference>
<organism evidence="6 7">
    <name type="scientific">Inquilinus limosus</name>
    <dbReference type="NCBI Taxonomy" id="171674"/>
    <lineage>
        <taxon>Bacteria</taxon>
        <taxon>Pseudomonadati</taxon>
        <taxon>Pseudomonadota</taxon>
        <taxon>Alphaproteobacteria</taxon>
        <taxon>Rhodospirillales</taxon>
        <taxon>Rhodospirillaceae</taxon>
        <taxon>Inquilinus</taxon>
    </lineage>
</organism>
<dbReference type="InterPro" id="IPR029055">
    <property type="entry name" value="Ntn_hydrolases_N"/>
</dbReference>
<dbReference type="Gene3D" id="1.10.439.10">
    <property type="entry name" value="Penicillin Amidohydrolase, domain 1"/>
    <property type="match status" value="1"/>
</dbReference>
<dbReference type="Gene3D" id="1.10.1400.10">
    <property type="match status" value="1"/>
</dbReference>
<evidence type="ECO:0000256" key="2">
    <source>
        <dbReference type="ARBA" id="ARBA00022801"/>
    </source>
</evidence>
<evidence type="ECO:0000256" key="1">
    <source>
        <dbReference type="ARBA" id="ARBA00006586"/>
    </source>
</evidence>
<feature type="binding site" evidence="5">
    <location>
        <position position="315"/>
    </location>
    <ligand>
        <name>Ca(2+)</name>
        <dbReference type="ChEBI" id="CHEBI:29108"/>
    </ligand>
</feature>
<dbReference type="RefSeq" id="WP_088156933.1">
    <property type="nucleotide sequence ID" value="NZ_NHON01000123.1"/>
</dbReference>
<dbReference type="PANTHER" id="PTHR34218:SF4">
    <property type="entry name" value="ACYL-HOMOSERINE LACTONE ACYLASE QUIP"/>
    <property type="match status" value="1"/>
</dbReference>
<feature type="active site" description="Nucleophile" evidence="4">
    <location>
        <position position="243"/>
    </location>
</feature>
<protein>
    <submittedName>
        <fullName evidence="6">Penicillin acylase</fullName>
    </submittedName>
</protein>
<dbReference type="GO" id="GO:0046872">
    <property type="term" value="F:metal ion binding"/>
    <property type="evidence" value="ECO:0007669"/>
    <property type="project" value="UniProtKB-KW"/>
</dbReference>
<dbReference type="Gene3D" id="2.30.120.10">
    <property type="match status" value="1"/>
</dbReference>
<dbReference type="CDD" id="cd03747">
    <property type="entry name" value="Ntn_PGA_like"/>
    <property type="match status" value="1"/>
</dbReference>
<evidence type="ECO:0000256" key="4">
    <source>
        <dbReference type="PIRSR" id="PIRSR001227-1"/>
    </source>
</evidence>
<dbReference type="GO" id="GO:0016811">
    <property type="term" value="F:hydrolase activity, acting on carbon-nitrogen (but not peptide) bonds, in linear amides"/>
    <property type="evidence" value="ECO:0007669"/>
    <property type="project" value="InterPro"/>
</dbReference>
<keyword evidence="5" id="KW-0479">Metal-binding</keyword>
<accession>A0A211Z1E7</accession>
<dbReference type="Proteomes" id="UP000196655">
    <property type="component" value="Unassembled WGS sequence"/>
</dbReference>
<dbReference type="InterPro" id="IPR002692">
    <property type="entry name" value="S45"/>
</dbReference>
<comment type="similarity">
    <text evidence="1">Belongs to the peptidase S45 family.</text>
</comment>
<gene>
    <name evidence="6" type="ORF">BWR60_32660</name>
</gene>
<keyword evidence="7" id="KW-1185">Reference proteome</keyword>
<dbReference type="Gene3D" id="3.60.20.10">
    <property type="entry name" value="Glutamine Phosphoribosylpyrophosphate, subunit 1, domain 1"/>
    <property type="match status" value="1"/>
</dbReference>
<evidence type="ECO:0000256" key="5">
    <source>
        <dbReference type="PIRSR" id="PIRSR001227-2"/>
    </source>
</evidence>
<name>A0A211Z1E7_9PROT</name>
<dbReference type="AlphaFoldDB" id="A0A211Z1E7"/>
<dbReference type="PANTHER" id="PTHR34218">
    <property type="entry name" value="PEPTIDASE S45 PENICILLIN AMIDASE"/>
    <property type="match status" value="1"/>
</dbReference>
<dbReference type="InterPro" id="IPR043147">
    <property type="entry name" value="Penicillin_amidase_A-knob"/>
</dbReference>
<dbReference type="STRING" id="1122125.GCA_000423185_05750"/>
<keyword evidence="2" id="KW-0378">Hydrolase</keyword>
<comment type="caution">
    <text evidence="6">The sequence shown here is derived from an EMBL/GenBank/DDBJ whole genome shotgun (WGS) entry which is preliminary data.</text>
</comment>
<sequence>MTDTLAVPGLAAPAEILVDRWGISHLTAASQDDLFFLQGFNAARDRLWQIDLWRKRGLGLLAADFGPGYLAQDIASRHFLYRGDMAAEWAAYAEDAQAICTRFAAGINAYVALTEREPERLPEEFRLFGTRPARWQAEDVVRIRSHGLTRNALSELARAHVLAGADAAIDRLRKMVEPPVEVGPVPGFDPAAVPPDALQMFRLAMAPVTFPPDRLAATLAEAPLWRVATDLGEVLRAQEFEGSNNWAVHGSRTETGRPILATDPHRTHAVPSLRYLVHLTAPGFDAIGAGEPSVPGIMMGHNGTAAFSLTIFGADQEDVYLYETRPDDPDSYRYGEGWERMRLVEERFAVKGAPEQARTLRFTRHGPVVHADPVRRSAVAIRSVWFEPGSAAYLASLSGMRSRSLDEFRAAMRRWGTPSVNQVYADTSGTIAWLPAGHVPRRPNWHGLAPVPGDGSHEWDGMMDPALMPLRADPPEGFVATANELNLPPDWPHDDRPVGFEWLEASRAVRIREVLAGQDRHTLGDSRALQADTASVPARRMQRLLAPLEARDADAARGQSLLRGWDARLDAGSAAAALFELWWTKHLKPGLFARLAPDPAIRRLLAPGDVAGILAALETPDARFGADPEAARDALLLETLAEAVRDVSRRLGGDPSAWRWGDLHQGYFEHPASAVAPDRRETLDVGPLPKGGSSSTVMHAAYRPEDFRVTHGASVRIVMDVGDWDRSTCINTPGQSGDPRSPHYRDLAPLWARGDQVPLLYSRAAIESAAEQRIRLLPM</sequence>
<dbReference type="EMBL" id="NHON01000123">
    <property type="protein sequence ID" value="OWJ59070.1"/>
    <property type="molecule type" value="Genomic_DNA"/>
</dbReference>
<dbReference type="GO" id="GO:0017000">
    <property type="term" value="P:antibiotic biosynthetic process"/>
    <property type="evidence" value="ECO:0007669"/>
    <property type="project" value="InterPro"/>
</dbReference>
<keyword evidence="3" id="KW-0865">Zymogen</keyword>
<dbReference type="InterPro" id="IPR014395">
    <property type="entry name" value="Pen/GL7ACA/AHL_acylase"/>
</dbReference>
<evidence type="ECO:0000313" key="7">
    <source>
        <dbReference type="Proteomes" id="UP000196655"/>
    </source>
</evidence>
<dbReference type="PIRSF" id="PIRSF001227">
    <property type="entry name" value="Pen_acylase"/>
    <property type="match status" value="1"/>
</dbReference>
<dbReference type="OrthoDB" id="9760084at2"/>
<dbReference type="InterPro" id="IPR023343">
    <property type="entry name" value="Penicillin_amidase_dom1"/>
</dbReference>
<evidence type="ECO:0000313" key="6">
    <source>
        <dbReference type="EMBL" id="OWJ59070.1"/>
    </source>
</evidence>
<comment type="cofactor">
    <cofactor evidence="5">
        <name>Ca(2+)</name>
        <dbReference type="ChEBI" id="CHEBI:29108"/>
    </cofactor>
    <text evidence="5">Binds 1 Ca(2+) ion per dimer.</text>
</comment>
<reference evidence="7" key="1">
    <citation type="submission" date="2017-05" db="EMBL/GenBank/DDBJ databases">
        <authorList>
            <person name="Macchi M."/>
            <person name="Festa S."/>
            <person name="Coppotelli B.M."/>
            <person name="Morelli I.S."/>
        </authorList>
    </citation>
    <scope>NUCLEOTIDE SEQUENCE [LARGE SCALE GENOMIC DNA]</scope>
    <source>
        <strain evidence="7">I</strain>
    </source>
</reference>